<evidence type="ECO:0000313" key="1">
    <source>
        <dbReference type="EMBL" id="GAI30168.1"/>
    </source>
</evidence>
<organism evidence="1">
    <name type="scientific">marine sediment metagenome</name>
    <dbReference type="NCBI Taxonomy" id="412755"/>
    <lineage>
        <taxon>unclassified sequences</taxon>
        <taxon>metagenomes</taxon>
        <taxon>ecological metagenomes</taxon>
    </lineage>
</organism>
<name>X1MFW1_9ZZZZ</name>
<dbReference type="AlphaFoldDB" id="X1MFW1"/>
<feature type="non-terminal residue" evidence="1">
    <location>
        <position position="48"/>
    </location>
</feature>
<accession>X1MFW1</accession>
<comment type="caution">
    <text evidence="1">The sequence shown here is derived from an EMBL/GenBank/DDBJ whole genome shotgun (WGS) entry which is preliminary data.</text>
</comment>
<gene>
    <name evidence="1" type="ORF">S06H3_28618</name>
</gene>
<proteinExistence type="predicted"/>
<reference evidence="1" key="1">
    <citation type="journal article" date="2014" name="Front. Microbiol.">
        <title>High frequency of phylogenetically diverse reductive dehalogenase-homologous genes in deep subseafloor sedimentary metagenomes.</title>
        <authorList>
            <person name="Kawai M."/>
            <person name="Futagami T."/>
            <person name="Toyoda A."/>
            <person name="Takaki Y."/>
            <person name="Nishi S."/>
            <person name="Hori S."/>
            <person name="Arai W."/>
            <person name="Tsubouchi T."/>
            <person name="Morono Y."/>
            <person name="Uchiyama I."/>
            <person name="Ito T."/>
            <person name="Fujiyama A."/>
            <person name="Inagaki F."/>
            <person name="Takami H."/>
        </authorList>
    </citation>
    <scope>NUCLEOTIDE SEQUENCE</scope>
    <source>
        <strain evidence="1">Expedition CK06-06</strain>
    </source>
</reference>
<sequence>MSKGGTGHGGAGDPLLFDPPLVFESGVELNVYAVVVALNNPTWTDDLA</sequence>
<dbReference type="EMBL" id="BARV01016717">
    <property type="protein sequence ID" value="GAI30168.1"/>
    <property type="molecule type" value="Genomic_DNA"/>
</dbReference>
<protein>
    <submittedName>
        <fullName evidence="1">Uncharacterized protein</fullName>
    </submittedName>
</protein>